<dbReference type="PANTHER" id="PTHR43798">
    <property type="entry name" value="MONOACYLGLYCEROL LIPASE"/>
    <property type="match status" value="1"/>
</dbReference>
<dbReference type="EMBL" id="FCOF02000010">
    <property type="protein sequence ID" value="SAK62968.1"/>
    <property type="molecule type" value="Genomic_DNA"/>
</dbReference>
<evidence type="ECO:0000313" key="2">
    <source>
        <dbReference type="EMBL" id="SAK62968.1"/>
    </source>
</evidence>
<keyword evidence="3" id="KW-1185">Reference proteome</keyword>
<dbReference type="GO" id="GO:0016020">
    <property type="term" value="C:membrane"/>
    <property type="evidence" value="ECO:0007669"/>
    <property type="project" value="TreeGrafter"/>
</dbReference>
<proteinExistence type="predicted"/>
<protein>
    <submittedName>
        <fullName evidence="2">3-oxoacyl-ACP reductase</fullName>
    </submittedName>
</protein>
<dbReference type="PANTHER" id="PTHR43798:SF33">
    <property type="entry name" value="HYDROLASE, PUTATIVE (AFU_ORTHOLOGUE AFUA_2G14860)-RELATED"/>
    <property type="match status" value="1"/>
</dbReference>
<sequence length="254" mass="27240">MNTFSVDESGNILRYLDLYAGEEPLLFIHGLGCASSSDYPPVVASDAYFKGRSLLIDLMGAGFSDKPADGKFASDDQAAVLSRFIAQQGFARVNLFGHSAGAFIALKLAQRLTAQVRAVILCEPGLTDYGVTMLSNITAQSEEQFVTEGFSAFLAQLKAQGTNDAWLGPFSVASPYAIYQWAQSALQDNAENWLDDLANLKATKGVILSENATSDEIAKFEEAGCAVELVANAEHMIAYDNPDGLALAISKFID</sequence>
<name>A0A158AYD3_9BURK</name>
<dbReference type="InterPro" id="IPR050266">
    <property type="entry name" value="AB_hydrolase_sf"/>
</dbReference>
<comment type="caution">
    <text evidence="2">The sequence shown here is derived from an EMBL/GenBank/DDBJ whole genome shotgun (WGS) entry which is preliminary data.</text>
</comment>
<dbReference type="RefSeq" id="WP_061124644.1">
    <property type="nucleotide sequence ID" value="NZ_FCOF02000010.1"/>
</dbReference>
<dbReference type="InterPro" id="IPR000073">
    <property type="entry name" value="AB_hydrolase_1"/>
</dbReference>
<dbReference type="SUPFAM" id="SSF53474">
    <property type="entry name" value="alpha/beta-Hydrolases"/>
    <property type="match status" value="1"/>
</dbReference>
<dbReference type="Proteomes" id="UP000054870">
    <property type="component" value="Unassembled WGS sequence"/>
</dbReference>
<dbReference type="OrthoDB" id="3663240at2"/>
<feature type="domain" description="AB hydrolase-1" evidence="1">
    <location>
        <begin position="24"/>
        <end position="147"/>
    </location>
</feature>
<evidence type="ECO:0000259" key="1">
    <source>
        <dbReference type="Pfam" id="PF00561"/>
    </source>
</evidence>
<accession>A0A158AYD3</accession>
<dbReference type="InterPro" id="IPR029058">
    <property type="entry name" value="AB_hydrolase_fold"/>
</dbReference>
<reference evidence="2" key="1">
    <citation type="submission" date="2016-01" db="EMBL/GenBank/DDBJ databases">
        <authorList>
            <person name="Peeters C."/>
        </authorList>
    </citation>
    <scope>NUCLEOTIDE SEQUENCE [LARGE SCALE GENOMIC DNA]</scope>
    <source>
        <strain evidence="2">LMG 29318</strain>
    </source>
</reference>
<gene>
    <name evidence="2" type="ORF">AWB75_02769</name>
</gene>
<dbReference type="Pfam" id="PF00561">
    <property type="entry name" value="Abhydrolase_1"/>
    <property type="match status" value="1"/>
</dbReference>
<dbReference type="Gene3D" id="3.40.50.1820">
    <property type="entry name" value="alpha/beta hydrolase"/>
    <property type="match status" value="1"/>
</dbReference>
<organism evidence="2 3">
    <name type="scientific">Caballeronia catudaia</name>
    <dbReference type="NCBI Taxonomy" id="1777136"/>
    <lineage>
        <taxon>Bacteria</taxon>
        <taxon>Pseudomonadati</taxon>
        <taxon>Pseudomonadota</taxon>
        <taxon>Betaproteobacteria</taxon>
        <taxon>Burkholderiales</taxon>
        <taxon>Burkholderiaceae</taxon>
        <taxon>Caballeronia</taxon>
    </lineage>
</organism>
<evidence type="ECO:0000313" key="3">
    <source>
        <dbReference type="Proteomes" id="UP000054870"/>
    </source>
</evidence>
<dbReference type="AlphaFoldDB" id="A0A158AYD3"/>